<dbReference type="EMBL" id="WNKT01000062">
    <property type="protein sequence ID" value="MTW22986.1"/>
    <property type="molecule type" value="Genomic_DNA"/>
</dbReference>
<evidence type="ECO:0000256" key="4">
    <source>
        <dbReference type="ARBA" id="ARBA00023002"/>
    </source>
</evidence>
<feature type="transmembrane region" description="Helical" evidence="7">
    <location>
        <begin position="36"/>
        <end position="58"/>
    </location>
</feature>
<evidence type="ECO:0000313" key="9">
    <source>
        <dbReference type="EMBL" id="MTW22986.1"/>
    </source>
</evidence>
<dbReference type="OrthoDB" id="9770329at2"/>
<dbReference type="AlphaFoldDB" id="A0A6N8EJR7"/>
<dbReference type="Proteomes" id="UP000434044">
    <property type="component" value="Unassembled WGS sequence"/>
</dbReference>
<evidence type="ECO:0000256" key="3">
    <source>
        <dbReference type="ARBA" id="ARBA00022989"/>
    </source>
</evidence>
<keyword evidence="5" id="KW-0443">Lipid metabolism</keyword>
<evidence type="ECO:0000256" key="6">
    <source>
        <dbReference type="ARBA" id="ARBA00023136"/>
    </source>
</evidence>
<keyword evidence="3 7" id="KW-1133">Transmembrane helix</keyword>
<protein>
    <submittedName>
        <fullName evidence="9">Sterol desaturase family protein</fullName>
    </submittedName>
</protein>
<evidence type="ECO:0000256" key="2">
    <source>
        <dbReference type="ARBA" id="ARBA00022692"/>
    </source>
</evidence>
<dbReference type="GO" id="GO:0016020">
    <property type="term" value="C:membrane"/>
    <property type="evidence" value="ECO:0007669"/>
    <property type="project" value="GOC"/>
</dbReference>
<evidence type="ECO:0000256" key="5">
    <source>
        <dbReference type="ARBA" id="ARBA00023098"/>
    </source>
</evidence>
<accession>A0A6N8EJR7</accession>
<evidence type="ECO:0000256" key="7">
    <source>
        <dbReference type="SAM" id="Phobius"/>
    </source>
</evidence>
<dbReference type="PANTHER" id="PTHR21624:SF1">
    <property type="entry name" value="ALKYLGLYCEROL MONOOXYGENASE"/>
    <property type="match status" value="1"/>
</dbReference>
<comment type="caution">
    <text evidence="9">The sequence shown here is derived from an EMBL/GenBank/DDBJ whole genome shotgun (WGS) entry which is preliminary data.</text>
</comment>
<gene>
    <name evidence="9" type="ORF">GJ668_18205</name>
</gene>
<dbReference type="GO" id="GO:0008610">
    <property type="term" value="P:lipid biosynthetic process"/>
    <property type="evidence" value="ECO:0007669"/>
    <property type="project" value="InterPro"/>
</dbReference>
<sequence>MTLDTWVGLIVLAILFLLEGRRPFDTGRRHRLRHGARNLSLALVSGLVGAAMTPLLVLSMTVADGHGWGLRHWLGLEGWPGIVTVLVLFDLWMYLWHRANHRVAWLWRLHRVHHTDTAMDTTTALRFHPGEILLSSLANGAVLAMLGMTLHAFVVYKAVMVAVILFHHSNVSVPTRLDRIFGVLLVPPSMHRVHHSEQRNETDSNYGTIFSVWDRVFRSFRSRADQHAIRFGIGQFGDDGWQRPLRLFLLPLVSDHSIQTEAQR</sequence>
<evidence type="ECO:0000313" key="10">
    <source>
        <dbReference type="Proteomes" id="UP000434044"/>
    </source>
</evidence>
<evidence type="ECO:0000256" key="1">
    <source>
        <dbReference type="ARBA" id="ARBA00004127"/>
    </source>
</evidence>
<organism evidence="9 10">
    <name type="scientific">Allochromatium palmeri</name>
    <dbReference type="NCBI Taxonomy" id="231048"/>
    <lineage>
        <taxon>Bacteria</taxon>
        <taxon>Pseudomonadati</taxon>
        <taxon>Pseudomonadota</taxon>
        <taxon>Gammaproteobacteria</taxon>
        <taxon>Chromatiales</taxon>
        <taxon>Chromatiaceae</taxon>
        <taxon>Allochromatium</taxon>
    </lineage>
</organism>
<reference evidence="9 10" key="1">
    <citation type="submission" date="2019-11" db="EMBL/GenBank/DDBJ databases">
        <title>Whole-genome sequence of the anaerobic purple sulfur bacterium Allochromatium palmeri DSM 15591.</title>
        <authorList>
            <person name="Kyndt J.A."/>
            <person name="Meyer T.E."/>
        </authorList>
    </citation>
    <scope>NUCLEOTIDE SEQUENCE [LARGE SCALE GENOMIC DNA]</scope>
    <source>
        <strain evidence="9 10">DSM 15591</strain>
    </source>
</reference>
<dbReference type="InterPro" id="IPR051689">
    <property type="entry name" value="Sterol_desaturase/TMEM195"/>
</dbReference>
<keyword evidence="10" id="KW-1185">Reference proteome</keyword>
<comment type="subcellular location">
    <subcellularLocation>
        <location evidence="1">Endomembrane system</location>
        <topology evidence="1">Multi-pass membrane protein</topology>
    </subcellularLocation>
</comment>
<feature type="transmembrane region" description="Helical" evidence="7">
    <location>
        <begin position="142"/>
        <end position="166"/>
    </location>
</feature>
<dbReference type="RefSeq" id="WP_155451534.1">
    <property type="nucleotide sequence ID" value="NZ_WNKT01000062.1"/>
</dbReference>
<feature type="transmembrane region" description="Helical" evidence="7">
    <location>
        <begin position="78"/>
        <end position="96"/>
    </location>
</feature>
<dbReference type="GO" id="GO:0012505">
    <property type="term" value="C:endomembrane system"/>
    <property type="evidence" value="ECO:0007669"/>
    <property type="project" value="UniProtKB-SubCell"/>
</dbReference>
<dbReference type="Pfam" id="PF04116">
    <property type="entry name" value="FA_hydroxylase"/>
    <property type="match status" value="1"/>
</dbReference>
<dbReference type="InterPro" id="IPR006694">
    <property type="entry name" value="Fatty_acid_hydroxylase"/>
</dbReference>
<name>A0A6N8EJR7_9GAMM</name>
<dbReference type="GO" id="GO:0050479">
    <property type="term" value="F:glyceryl-ether monooxygenase activity"/>
    <property type="evidence" value="ECO:0007669"/>
    <property type="project" value="TreeGrafter"/>
</dbReference>
<proteinExistence type="predicted"/>
<feature type="transmembrane region" description="Helical" evidence="7">
    <location>
        <begin position="6"/>
        <end position="24"/>
    </location>
</feature>
<keyword evidence="2 7" id="KW-0812">Transmembrane</keyword>
<keyword evidence="4" id="KW-0560">Oxidoreductase</keyword>
<dbReference type="PANTHER" id="PTHR21624">
    <property type="entry name" value="STEROL DESATURASE-RELATED PROTEIN"/>
    <property type="match status" value="1"/>
</dbReference>
<feature type="domain" description="Fatty acid hydroxylase" evidence="8">
    <location>
        <begin position="83"/>
        <end position="218"/>
    </location>
</feature>
<keyword evidence="6 7" id="KW-0472">Membrane</keyword>
<dbReference type="GO" id="GO:0006643">
    <property type="term" value="P:membrane lipid metabolic process"/>
    <property type="evidence" value="ECO:0007669"/>
    <property type="project" value="TreeGrafter"/>
</dbReference>
<evidence type="ECO:0000259" key="8">
    <source>
        <dbReference type="Pfam" id="PF04116"/>
    </source>
</evidence>
<dbReference type="GO" id="GO:0005506">
    <property type="term" value="F:iron ion binding"/>
    <property type="evidence" value="ECO:0007669"/>
    <property type="project" value="InterPro"/>
</dbReference>